<dbReference type="SUPFAM" id="SSF56091">
    <property type="entry name" value="DNA ligase/mRNA capping enzyme, catalytic domain"/>
    <property type="match status" value="1"/>
</dbReference>
<name>A0A7W9SV30_ARMRO</name>
<comment type="caution">
    <text evidence="2">The sequence shown here is derived from an EMBL/GenBank/DDBJ whole genome shotgun (WGS) entry which is preliminary data.</text>
</comment>
<dbReference type="Gene3D" id="3.30.470.30">
    <property type="entry name" value="DNA ligase/mRNA capping enzyme"/>
    <property type="match status" value="1"/>
</dbReference>
<dbReference type="Pfam" id="PF09511">
    <property type="entry name" value="RNA_lig_T4_1"/>
    <property type="match status" value="1"/>
</dbReference>
<accession>A0A7W9SV30</accession>
<reference evidence="2 3" key="1">
    <citation type="submission" date="2020-08" db="EMBL/GenBank/DDBJ databases">
        <title>Genomic Encyclopedia of Type Strains, Phase IV (KMG-IV): sequencing the most valuable type-strain genomes for metagenomic binning, comparative biology and taxonomic classification.</title>
        <authorList>
            <person name="Goeker M."/>
        </authorList>
    </citation>
    <scope>NUCLEOTIDE SEQUENCE [LARGE SCALE GENOMIC DNA]</scope>
    <source>
        <strain evidence="2 3">DSM 23562</strain>
    </source>
</reference>
<evidence type="ECO:0000313" key="2">
    <source>
        <dbReference type="EMBL" id="MBB6053366.1"/>
    </source>
</evidence>
<protein>
    <recommendedName>
        <fullName evidence="1">T4 RNA ligase 1-like N-terminal domain-containing protein</fullName>
    </recommendedName>
</protein>
<keyword evidence="3" id="KW-1185">Reference proteome</keyword>
<evidence type="ECO:0000259" key="1">
    <source>
        <dbReference type="Pfam" id="PF09511"/>
    </source>
</evidence>
<dbReference type="EMBL" id="JACHGW010000006">
    <property type="protein sequence ID" value="MBB6053366.1"/>
    <property type="molecule type" value="Genomic_DNA"/>
</dbReference>
<dbReference type="AlphaFoldDB" id="A0A7W9SV30"/>
<organism evidence="2 3">
    <name type="scientific">Armatimonas rosea</name>
    <dbReference type="NCBI Taxonomy" id="685828"/>
    <lineage>
        <taxon>Bacteria</taxon>
        <taxon>Bacillati</taxon>
        <taxon>Armatimonadota</taxon>
        <taxon>Armatimonadia</taxon>
        <taxon>Armatimonadales</taxon>
        <taxon>Armatimonadaceae</taxon>
        <taxon>Armatimonas</taxon>
    </lineage>
</organism>
<evidence type="ECO:0000313" key="3">
    <source>
        <dbReference type="Proteomes" id="UP000520814"/>
    </source>
</evidence>
<feature type="domain" description="T4 RNA ligase 1-like N-terminal" evidence="1">
    <location>
        <begin position="52"/>
        <end position="242"/>
    </location>
</feature>
<dbReference type="RefSeq" id="WP_184203460.1">
    <property type="nucleotide sequence ID" value="NZ_JACHGW010000006.1"/>
</dbReference>
<sequence length="372" mass="41282">MDRAALLTKLSKSGFLTHTTADNRVLVHPARNKFDWEPDELIYRSAVLDADGSIASLGWPKFFNQGESPTHDSVIAQELAAGRAVITHKHDGSLLIRSVLSDKQVLLRTRGSYDGGEYGVAAHAVATAKYPALLDPDVFPEGSLLFEYVGQANQIVVRYEGDDDLIFLGAVLHDTQRYLPFAELKPLAERLGLRLVETYDWARTGGIGDVLSLVQDWNHAEGVVVRSGDGQTLLKIKSAWYFAQHALRWHMTYDSIVRFVLDGGITDEAGLESGLAKAGWDYEIIVKAKEHFAVYKTRRAEADQLTAQVEALIAGFNGSGIAYDDERARRKAFAALVFSQHAPLAKYAFTLYDGKRTLLESVLLKNVIYQRK</sequence>
<gene>
    <name evidence="2" type="ORF">HNQ39_005200</name>
</gene>
<proteinExistence type="predicted"/>
<dbReference type="Proteomes" id="UP000520814">
    <property type="component" value="Unassembled WGS sequence"/>
</dbReference>
<dbReference type="InterPro" id="IPR019039">
    <property type="entry name" value="T4-Rnl1-like_N"/>
</dbReference>